<evidence type="ECO:0000313" key="2">
    <source>
        <dbReference type="Proteomes" id="UP000245263"/>
    </source>
</evidence>
<name>A0ABM7UKH8_9LEPT</name>
<protein>
    <submittedName>
        <fullName evidence="1">Uncharacterized protein</fullName>
    </submittedName>
</protein>
<organism evidence="1 2">
    <name type="scientific">Leptospira kobayashii</name>
    <dbReference type="NCBI Taxonomy" id="1917830"/>
    <lineage>
        <taxon>Bacteria</taxon>
        <taxon>Pseudomonadati</taxon>
        <taxon>Spirochaetota</taxon>
        <taxon>Spirochaetia</taxon>
        <taxon>Leptospirales</taxon>
        <taxon>Leptospiraceae</taxon>
        <taxon>Leptospira</taxon>
    </lineage>
</organism>
<reference evidence="1 2" key="1">
    <citation type="submission" date="2021-08" db="EMBL/GenBank/DDBJ databases">
        <title>Complete genome sequence of Leptospira kobayashii strain E30.</title>
        <authorList>
            <person name="Nakao R."/>
            <person name="Nakamura S."/>
            <person name="Masuzawa T."/>
            <person name="Koizumi N."/>
        </authorList>
    </citation>
    <scope>NUCLEOTIDE SEQUENCE [LARGE SCALE GENOMIC DNA]</scope>
    <source>
        <strain evidence="1 2">E30</strain>
    </source>
</reference>
<dbReference type="Proteomes" id="UP000245263">
    <property type="component" value="Chromosome 1"/>
</dbReference>
<sequence>MPCYPADLQTYRGSFMLKRKEQSASRENVVNLALYRAKKALEKDGFEVVENPEGKITLVIRLAK</sequence>
<proteinExistence type="predicted"/>
<gene>
    <name evidence="1" type="ORF">LPTSP3_g22920</name>
</gene>
<evidence type="ECO:0000313" key="1">
    <source>
        <dbReference type="EMBL" id="BDA79362.1"/>
    </source>
</evidence>
<dbReference type="EMBL" id="AP025028">
    <property type="protein sequence ID" value="BDA79362.1"/>
    <property type="molecule type" value="Genomic_DNA"/>
</dbReference>
<keyword evidence="2" id="KW-1185">Reference proteome</keyword>
<accession>A0ABM7UKH8</accession>